<keyword evidence="2" id="KW-1003">Cell membrane</keyword>
<gene>
    <name evidence="7" type="ORF">GCM10007923_00280</name>
</gene>
<evidence type="ECO:0000256" key="3">
    <source>
        <dbReference type="ARBA" id="ARBA00022519"/>
    </source>
</evidence>
<reference evidence="8" key="1">
    <citation type="journal article" date="2019" name="Int. J. Syst. Evol. Microbiol.">
        <title>The Global Catalogue of Microorganisms (GCM) 10K type strain sequencing project: providing services to taxonomists for standard genome sequencing and annotation.</title>
        <authorList>
            <consortium name="The Broad Institute Genomics Platform"/>
            <consortium name="The Broad Institute Genome Sequencing Center for Infectious Disease"/>
            <person name="Wu L."/>
            <person name="Ma J."/>
        </authorList>
    </citation>
    <scope>NUCLEOTIDE SEQUENCE [LARGE SCALE GENOMIC DNA]</scope>
    <source>
        <strain evidence="8">NBRC 102122</strain>
    </source>
</reference>
<evidence type="ECO:0000256" key="6">
    <source>
        <dbReference type="ARBA" id="ARBA00023315"/>
    </source>
</evidence>
<evidence type="ECO:0000256" key="5">
    <source>
        <dbReference type="ARBA" id="ARBA00023136"/>
    </source>
</evidence>
<name>A0ABQ5Z7R1_9HYPH</name>
<evidence type="ECO:0000313" key="7">
    <source>
        <dbReference type="EMBL" id="GLR48824.1"/>
    </source>
</evidence>
<protein>
    <recommendedName>
        <fullName evidence="9">Lipid A biosynthesis lauroyl acyltransferase</fullName>
    </recommendedName>
</protein>
<dbReference type="Proteomes" id="UP001156702">
    <property type="component" value="Unassembled WGS sequence"/>
</dbReference>
<keyword evidence="4" id="KW-0808">Transferase</keyword>
<dbReference type="PANTHER" id="PTHR30606">
    <property type="entry name" value="LIPID A BIOSYNTHESIS LAUROYL ACYLTRANSFERASE"/>
    <property type="match status" value="1"/>
</dbReference>
<dbReference type="EMBL" id="BSOP01000001">
    <property type="protein sequence ID" value="GLR48824.1"/>
    <property type="molecule type" value="Genomic_DNA"/>
</dbReference>
<dbReference type="RefSeq" id="WP_244770825.1">
    <property type="nucleotide sequence ID" value="NZ_BSOP01000001.1"/>
</dbReference>
<keyword evidence="5" id="KW-0472">Membrane</keyword>
<dbReference type="InterPro" id="IPR004960">
    <property type="entry name" value="LipA_acyltrans"/>
</dbReference>
<keyword evidence="6" id="KW-0012">Acyltransferase</keyword>
<keyword evidence="3" id="KW-0997">Cell inner membrane</keyword>
<accession>A0ABQ5Z7R1</accession>
<evidence type="ECO:0000256" key="4">
    <source>
        <dbReference type="ARBA" id="ARBA00022679"/>
    </source>
</evidence>
<comment type="subcellular location">
    <subcellularLocation>
        <location evidence="1">Cell inner membrane</location>
    </subcellularLocation>
</comment>
<evidence type="ECO:0000256" key="1">
    <source>
        <dbReference type="ARBA" id="ARBA00004533"/>
    </source>
</evidence>
<dbReference type="Pfam" id="PF03279">
    <property type="entry name" value="Lip_A_acyltrans"/>
    <property type="match status" value="1"/>
</dbReference>
<organism evidence="7 8">
    <name type="scientific">Shinella yambaruensis</name>
    <dbReference type="NCBI Taxonomy" id="415996"/>
    <lineage>
        <taxon>Bacteria</taxon>
        <taxon>Pseudomonadati</taxon>
        <taxon>Pseudomonadota</taxon>
        <taxon>Alphaproteobacteria</taxon>
        <taxon>Hyphomicrobiales</taxon>
        <taxon>Rhizobiaceae</taxon>
        <taxon>Shinella</taxon>
    </lineage>
</organism>
<sequence length="336" mass="37973">MTEQSPPQDKAMARRKAWIFAAGDRPGLSAFLAGGAQRKHFLRYWINDNIWNGLHLLGHFSIKLLPMDIASGLGARLGRFAIPRFHKVAENRARDTIRQLRPDLSQAEQEALLEENQRAQGRIMTEFSVVNRIGRHPDRIRHHGLDIIDKAVRSGPTIIVGLHLGNWEIGPLILREINVSLHVFYVPPRERAKAWIAERVRTRTGVRFLPPGFQGVRPAVKILREGGVVSTFCDEGFGGVIRGPFFGRPPHMEGNIALIIRLARMTGATICPWYNIRTDGFRFEAHALPAITLPPETRPGERLVEDMQLLNAAVEPVVRAHLDQWYFLDSALRPME</sequence>
<comment type="caution">
    <text evidence="7">The sequence shown here is derived from an EMBL/GenBank/DDBJ whole genome shotgun (WGS) entry which is preliminary data.</text>
</comment>
<evidence type="ECO:0000313" key="8">
    <source>
        <dbReference type="Proteomes" id="UP001156702"/>
    </source>
</evidence>
<dbReference type="PANTHER" id="PTHR30606:SF10">
    <property type="entry name" value="PHOSPHATIDYLINOSITOL MANNOSIDE ACYLTRANSFERASE"/>
    <property type="match status" value="1"/>
</dbReference>
<proteinExistence type="predicted"/>
<keyword evidence="8" id="KW-1185">Reference proteome</keyword>
<evidence type="ECO:0008006" key="9">
    <source>
        <dbReference type="Google" id="ProtNLM"/>
    </source>
</evidence>
<dbReference type="CDD" id="cd07984">
    <property type="entry name" value="LPLAT_LABLAT-like"/>
    <property type="match status" value="1"/>
</dbReference>
<evidence type="ECO:0000256" key="2">
    <source>
        <dbReference type="ARBA" id="ARBA00022475"/>
    </source>
</evidence>